<evidence type="ECO:0000313" key="6">
    <source>
        <dbReference type="Proteomes" id="UP000003240"/>
    </source>
</evidence>
<dbReference type="STRING" id="1009370.ALO_14397"/>
<feature type="domain" description="Peptidase M16 N-terminal" evidence="3">
    <location>
        <begin position="12"/>
        <end position="158"/>
    </location>
</feature>
<reference evidence="5 6" key="1">
    <citation type="journal article" date="2011" name="EMBO J.">
        <title>Structural diversity of bacterial flagellar motors.</title>
        <authorList>
            <person name="Chen S."/>
            <person name="Beeby M."/>
            <person name="Murphy G.E."/>
            <person name="Leadbetter J.R."/>
            <person name="Hendrixson D.R."/>
            <person name="Briegel A."/>
            <person name="Li Z."/>
            <person name="Shi J."/>
            <person name="Tocheva E.I."/>
            <person name="Muller A."/>
            <person name="Dobro M.J."/>
            <person name="Jensen G.J."/>
        </authorList>
    </citation>
    <scope>NUCLEOTIDE SEQUENCE [LARGE SCALE GENOMIC DNA]</scope>
    <source>
        <strain evidence="5 6">DSM 6540</strain>
    </source>
</reference>
<dbReference type="Pfam" id="PF05193">
    <property type="entry name" value="Peptidase_M16_C"/>
    <property type="match status" value="1"/>
</dbReference>
<dbReference type="AlphaFoldDB" id="F7NLA7"/>
<gene>
    <name evidence="5" type="ORF">ALO_14397</name>
</gene>
<dbReference type="InterPro" id="IPR050361">
    <property type="entry name" value="MPP/UQCRC_Complex"/>
</dbReference>
<proteinExistence type="inferred from homology"/>
<dbReference type="SUPFAM" id="SSF63411">
    <property type="entry name" value="LuxS/MPP-like metallohydrolase"/>
    <property type="match status" value="2"/>
</dbReference>
<dbReference type="GO" id="GO:0004222">
    <property type="term" value="F:metalloendopeptidase activity"/>
    <property type="evidence" value="ECO:0007669"/>
    <property type="project" value="InterPro"/>
</dbReference>
<keyword evidence="6" id="KW-1185">Reference proteome</keyword>
<evidence type="ECO:0000256" key="2">
    <source>
        <dbReference type="RuleBase" id="RU004447"/>
    </source>
</evidence>
<evidence type="ECO:0000313" key="5">
    <source>
        <dbReference type="EMBL" id="EGO63212.1"/>
    </source>
</evidence>
<evidence type="ECO:0000259" key="3">
    <source>
        <dbReference type="Pfam" id="PF00675"/>
    </source>
</evidence>
<dbReference type="Pfam" id="PF00675">
    <property type="entry name" value="Peptidase_M16"/>
    <property type="match status" value="1"/>
</dbReference>
<dbReference type="RefSeq" id="WP_004573452.1">
    <property type="nucleotide sequence ID" value="NZ_AFGF01000126.1"/>
</dbReference>
<dbReference type="GO" id="GO:0006508">
    <property type="term" value="P:proteolysis"/>
    <property type="evidence" value="ECO:0007669"/>
    <property type="project" value="InterPro"/>
</dbReference>
<organism evidence="5 6">
    <name type="scientific">Acetonema longum DSM 6540</name>
    <dbReference type="NCBI Taxonomy" id="1009370"/>
    <lineage>
        <taxon>Bacteria</taxon>
        <taxon>Bacillati</taxon>
        <taxon>Bacillota</taxon>
        <taxon>Negativicutes</taxon>
        <taxon>Acetonemataceae</taxon>
        <taxon>Acetonema</taxon>
    </lineage>
</organism>
<dbReference type="InterPro" id="IPR011765">
    <property type="entry name" value="Pept_M16_N"/>
</dbReference>
<comment type="caution">
    <text evidence="5">The sequence shown here is derived from an EMBL/GenBank/DDBJ whole genome shotgun (WGS) entry which is preliminary data.</text>
</comment>
<dbReference type="eggNOG" id="COG0612">
    <property type="taxonomic scope" value="Bacteria"/>
</dbReference>
<dbReference type="FunFam" id="3.30.830.10:FF:000008">
    <property type="entry name" value="Mitochondrial-processing peptidase subunit beta"/>
    <property type="match status" value="1"/>
</dbReference>
<dbReference type="Proteomes" id="UP000003240">
    <property type="component" value="Unassembled WGS sequence"/>
</dbReference>
<protein>
    <submittedName>
        <fullName evidence="5">Peptidase M16-like protein</fullName>
    </submittedName>
</protein>
<feature type="domain" description="Peptidase M16 C-terminal" evidence="4">
    <location>
        <begin position="166"/>
        <end position="340"/>
    </location>
</feature>
<dbReference type="InterPro" id="IPR007863">
    <property type="entry name" value="Peptidase_M16_C"/>
</dbReference>
<accession>F7NLA7</accession>
<dbReference type="PANTHER" id="PTHR11851">
    <property type="entry name" value="METALLOPROTEASE"/>
    <property type="match status" value="1"/>
</dbReference>
<dbReference type="OrthoDB" id="9811314at2"/>
<evidence type="ECO:0000259" key="4">
    <source>
        <dbReference type="Pfam" id="PF05193"/>
    </source>
</evidence>
<dbReference type="Gene3D" id="3.30.830.10">
    <property type="entry name" value="Metalloenzyme, LuxS/M16 peptidase-like"/>
    <property type="match status" value="2"/>
</dbReference>
<evidence type="ECO:0000256" key="1">
    <source>
        <dbReference type="ARBA" id="ARBA00007261"/>
    </source>
</evidence>
<dbReference type="PANTHER" id="PTHR11851:SF49">
    <property type="entry name" value="MITOCHONDRIAL-PROCESSING PEPTIDASE SUBUNIT ALPHA"/>
    <property type="match status" value="1"/>
</dbReference>
<dbReference type="PROSITE" id="PS00143">
    <property type="entry name" value="INSULINASE"/>
    <property type="match status" value="1"/>
</dbReference>
<dbReference type="GO" id="GO:0046872">
    <property type="term" value="F:metal ion binding"/>
    <property type="evidence" value="ECO:0007669"/>
    <property type="project" value="InterPro"/>
</dbReference>
<sequence length="417" mass="46554">MYHKSVLSNGIRVISEAMPHLKSVSFGVWVKTGSRNEQDHNHGVSHFIEHLMFKGTESRSAKDIAETVDAVGGQMNAYTGKEHTCYYMKVLDTHLDLAVEIISDMLRHSKFAPEDIDKERGVVLEEYNMYEDSPDELVHDIHYANVWADHSLGRNILGSVESIHRFSRDMICDYTRNFYVPERMVIAAAGNLQHEKLVQLAEKYFGQIKPGRQEKPQIVPPIFLPGKSVQSKDTEQAHICVGSIGVQQSADDLYAVHILNNILGGSMSSRLFQSIREERGLAYSVYSYQTNYSDAGLLTVYAGTRPDNTKQVVDLILQNLAQIKDTGVSAAELAKAREQLKGNLFLGLESSSSRMSRLGTTEVTISKYVTLDEVIEKINKVSLDDIKAVCGKLFTPQTMSCTILGPLDATFMEEIAL</sequence>
<dbReference type="InterPro" id="IPR011249">
    <property type="entry name" value="Metalloenz_LuxS/M16"/>
</dbReference>
<dbReference type="EMBL" id="AFGF01000126">
    <property type="protein sequence ID" value="EGO63212.1"/>
    <property type="molecule type" value="Genomic_DNA"/>
</dbReference>
<name>F7NLA7_9FIRM</name>
<comment type="similarity">
    <text evidence="1 2">Belongs to the peptidase M16 family.</text>
</comment>
<dbReference type="InterPro" id="IPR001431">
    <property type="entry name" value="Pept_M16_Zn_BS"/>
</dbReference>